<evidence type="ECO:0000256" key="1">
    <source>
        <dbReference type="SAM" id="MobiDB-lite"/>
    </source>
</evidence>
<feature type="domain" description="Ubiquitin-like" evidence="3">
    <location>
        <begin position="10"/>
        <end position="78"/>
    </location>
</feature>
<gene>
    <name evidence="4" type="ORF">AMS68_001339</name>
</gene>
<evidence type="ECO:0000313" key="4">
    <source>
        <dbReference type="EMBL" id="QIW95821.1"/>
    </source>
</evidence>
<feature type="transmembrane region" description="Helical" evidence="2">
    <location>
        <begin position="544"/>
        <end position="564"/>
    </location>
</feature>
<dbReference type="InterPro" id="IPR000626">
    <property type="entry name" value="Ubiquitin-like_dom"/>
</dbReference>
<dbReference type="Gene3D" id="3.10.20.90">
    <property type="entry name" value="Phosphatidylinositol 3-kinase Catalytic Subunit, Chain A, domain 1"/>
    <property type="match status" value="1"/>
</dbReference>
<dbReference type="InterPro" id="IPR029071">
    <property type="entry name" value="Ubiquitin-like_domsf"/>
</dbReference>
<protein>
    <recommendedName>
        <fullName evidence="3">Ubiquitin-like domain-containing protein</fullName>
    </recommendedName>
</protein>
<feature type="compositionally biased region" description="Pro residues" evidence="1">
    <location>
        <begin position="393"/>
        <end position="405"/>
    </location>
</feature>
<dbReference type="AlphaFoldDB" id="A0A6H0XM40"/>
<dbReference type="EMBL" id="CP051139">
    <property type="protein sequence ID" value="QIW95821.1"/>
    <property type="molecule type" value="Genomic_DNA"/>
</dbReference>
<accession>A0A6H0XM40</accession>
<evidence type="ECO:0000256" key="2">
    <source>
        <dbReference type="SAM" id="Phobius"/>
    </source>
</evidence>
<organism evidence="4 5">
    <name type="scientific">Peltaster fructicola</name>
    <dbReference type="NCBI Taxonomy" id="286661"/>
    <lineage>
        <taxon>Eukaryota</taxon>
        <taxon>Fungi</taxon>
        <taxon>Dikarya</taxon>
        <taxon>Ascomycota</taxon>
        <taxon>Pezizomycotina</taxon>
        <taxon>Dothideomycetes</taxon>
        <taxon>Dothideomycetes incertae sedis</taxon>
        <taxon>Peltaster</taxon>
    </lineage>
</organism>
<evidence type="ECO:0000259" key="3">
    <source>
        <dbReference type="PROSITE" id="PS50053"/>
    </source>
</evidence>
<feature type="compositionally biased region" description="Low complexity" evidence="1">
    <location>
        <begin position="600"/>
        <end position="616"/>
    </location>
</feature>
<dbReference type="OrthoDB" id="21589at2759"/>
<feature type="region of interest" description="Disordered" evidence="1">
    <location>
        <begin position="367"/>
        <end position="405"/>
    </location>
</feature>
<feature type="compositionally biased region" description="Polar residues" evidence="1">
    <location>
        <begin position="725"/>
        <end position="735"/>
    </location>
</feature>
<dbReference type="SUPFAM" id="SSF54236">
    <property type="entry name" value="Ubiquitin-like"/>
    <property type="match status" value="1"/>
</dbReference>
<feature type="compositionally biased region" description="Polar residues" evidence="1">
    <location>
        <begin position="143"/>
        <end position="153"/>
    </location>
</feature>
<dbReference type="PROSITE" id="PS50053">
    <property type="entry name" value="UBIQUITIN_2"/>
    <property type="match status" value="1"/>
</dbReference>
<feature type="compositionally biased region" description="Basic residues" evidence="1">
    <location>
        <begin position="191"/>
        <end position="214"/>
    </location>
</feature>
<feature type="region of interest" description="Disordered" evidence="1">
    <location>
        <begin position="143"/>
        <end position="248"/>
    </location>
</feature>
<feature type="region of interest" description="Disordered" evidence="1">
    <location>
        <begin position="688"/>
        <end position="742"/>
    </location>
</feature>
<feature type="region of interest" description="Disordered" evidence="1">
    <location>
        <begin position="596"/>
        <end position="621"/>
    </location>
</feature>
<keyword evidence="2" id="KW-0812">Transmembrane</keyword>
<proteinExistence type="predicted"/>
<name>A0A6H0XM40_9PEZI</name>
<keyword evidence="2" id="KW-1133">Transmembrane helix</keyword>
<dbReference type="Proteomes" id="UP000503462">
    <property type="component" value="Chromosome 1"/>
</dbReference>
<evidence type="ECO:0000313" key="5">
    <source>
        <dbReference type="Proteomes" id="UP000503462"/>
    </source>
</evidence>
<reference evidence="4 5" key="1">
    <citation type="journal article" date="2016" name="Sci. Rep.">
        <title>Peltaster fructicola genome reveals evolution from an invasive phytopathogen to an ectophytic parasite.</title>
        <authorList>
            <person name="Xu C."/>
            <person name="Chen H."/>
            <person name="Gleason M.L."/>
            <person name="Xu J.R."/>
            <person name="Liu H."/>
            <person name="Zhang R."/>
            <person name="Sun G."/>
        </authorList>
    </citation>
    <scope>NUCLEOTIDE SEQUENCE [LARGE SCALE GENOMIC DNA]</scope>
    <source>
        <strain evidence="4 5">LNHT1506</strain>
    </source>
</reference>
<keyword evidence="5" id="KW-1185">Reference proteome</keyword>
<keyword evidence="2" id="KW-0472">Membrane</keyword>
<feature type="transmembrane region" description="Helical" evidence="2">
    <location>
        <begin position="514"/>
        <end position="532"/>
    </location>
</feature>
<sequence>MPSLEAPAEVVIRVKIPPGHLQGTNEEVFTLGSLSTTLTVAALRSRIQTLVPTNPTPPSQRILYGGRALIDDEQSLAEALNTRRDPAQTEYVIHLLVRNGGGDSAARAGSGLVGHPGGLSEASNALAAMVAQSRTMLLNQHAPTATHNPTLPTGLSEGSRPDAPITQANGVDTTGAAPNGGGPIGAPTAQPHRHHHHHHHHPQPHFHQGPHFHAHIPQVPFARPPSAQNPFPRPPSSHGVHISGTGPDGQQFAIHQQTFSTTALPNHQQPFQAMLPGVLPPGFPPLGMPLPGMPQMMPNAGQPPVFTALDRARENVAEMRRMLETMRNEDSTSEEHRARFRDIEQRMQAVNDYIDPLRLGSRISNNRPQAVSAQAPTPDVHNPSADLHQPSPATSPRPSPFPPVIPDLFGDIRPLPTRPQFLTQQTDQTSVYLLSSPQGPHALLFSPQHGAFSGSMGNPQLTIQGPLSTLPLNHAPVPTPTQPAPNAAVPQNEQPGMGIPAQAQADPLAMVQPILGPLWLLIRVLIFAYFLMGADMGWRRPVGLLLIGLGFWLIRLGLFGPNGLVRRWWDGVVHVEDVRDRLRRLGLLDAPQGNAAPVEGAPVEANGNAANAGQAPRPFPTPEELAQRLLREQRQNAPLQRIREQIRPAERALALLVASLWPGVGERYVQTLDRAREEEELARRLLERRQQDEEEASRAQEAANEADKQAGVGESKGNTEDSPGANVSTQPAESSTSEEKHE</sequence>